<dbReference type="Proteomes" id="UP000639403">
    <property type="component" value="Unassembled WGS sequence"/>
</dbReference>
<name>A0A8H7U0T7_9APHY</name>
<gene>
    <name evidence="2" type="ORF">IEO21_06343</name>
</gene>
<proteinExistence type="predicted"/>
<reference evidence="2" key="1">
    <citation type="submission" date="2020-11" db="EMBL/GenBank/DDBJ databases">
        <authorList>
            <person name="Koelle M."/>
            <person name="Horta M.A.C."/>
            <person name="Nowrousian M."/>
            <person name="Ohm R.A."/>
            <person name="Benz P."/>
            <person name="Pilgard A."/>
        </authorList>
    </citation>
    <scope>NUCLEOTIDE SEQUENCE</scope>
    <source>
        <strain evidence="2">FPRL280</strain>
    </source>
</reference>
<evidence type="ECO:0000313" key="3">
    <source>
        <dbReference type="Proteomes" id="UP000639403"/>
    </source>
</evidence>
<accession>A0A8H7U0T7</accession>
<protein>
    <recommendedName>
        <fullName evidence="1">DUF6533 domain-containing protein</fullName>
    </recommendedName>
</protein>
<dbReference type="InterPro" id="IPR045340">
    <property type="entry name" value="DUF6533"/>
</dbReference>
<feature type="domain" description="DUF6533" evidence="1">
    <location>
        <begin position="51"/>
        <end position="91"/>
    </location>
</feature>
<evidence type="ECO:0000259" key="1">
    <source>
        <dbReference type="Pfam" id="PF20151"/>
    </source>
</evidence>
<reference evidence="2" key="2">
    <citation type="journal article" name="Front. Microbiol.">
        <title>Degradative Capacity of Two Strains of Rhodonia placenta: From Phenotype to Genotype.</title>
        <authorList>
            <person name="Kolle M."/>
            <person name="Horta M.A.C."/>
            <person name="Nowrousian M."/>
            <person name="Ohm R.A."/>
            <person name="Benz J.P."/>
            <person name="Pilgard A."/>
        </authorList>
    </citation>
    <scope>NUCLEOTIDE SEQUENCE</scope>
    <source>
        <strain evidence="2">FPRL280</strain>
    </source>
</reference>
<sequence length="239" mass="27247">MYEQFRVLAMALRGTVVCIPMLLLDRSLEAGFRARTLRNSSHLGLTCYDVTIALCCYDYALTLDREVAYMWRSKQSFATLLFYTCRYSAILNTALELLTRMAWPSWQSDKRFKRRQDARRLKCTDLNLLAADTFSGYKWDWIPPYWSLQPYVFTKSNPALDDVKGYQACELGILGSQHAYENTGSETGMIGARAASVVSDGLVLVLTCIKTWQPKGLAEVLVMDIGTTIREILLKDRYV</sequence>
<dbReference type="EMBL" id="JADOXO010000139">
    <property type="protein sequence ID" value="KAF9812167.1"/>
    <property type="molecule type" value="Genomic_DNA"/>
</dbReference>
<dbReference type="Pfam" id="PF20151">
    <property type="entry name" value="DUF6533"/>
    <property type="match status" value="1"/>
</dbReference>
<dbReference type="AlphaFoldDB" id="A0A8H7U0T7"/>
<comment type="caution">
    <text evidence="2">The sequence shown here is derived from an EMBL/GenBank/DDBJ whole genome shotgun (WGS) entry which is preliminary data.</text>
</comment>
<organism evidence="2 3">
    <name type="scientific">Rhodonia placenta</name>
    <dbReference type="NCBI Taxonomy" id="104341"/>
    <lineage>
        <taxon>Eukaryota</taxon>
        <taxon>Fungi</taxon>
        <taxon>Dikarya</taxon>
        <taxon>Basidiomycota</taxon>
        <taxon>Agaricomycotina</taxon>
        <taxon>Agaricomycetes</taxon>
        <taxon>Polyporales</taxon>
        <taxon>Adustoporiaceae</taxon>
        <taxon>Rhodonia</taxon>
    </lineage>
</organism>
<evidence type="ECO:0000313" key="2">
    <source>
        <dbReference type="EMBL" id="KAF9812167.1"/>
    </source>
</evidence>